<dbReference type="PRINTS" id="PR00762">
    <property type="entry name" value="CLCHANNEL"/>
</dbReference>
<gene>
    <name evidence="12" type="ORF">ACFQ04_09250</name>
</gene>
<feature type="region of interest" description="Disordered" evidence="10">
    <location>
        <begin position="1"/>
        <end position="31"/>
    </location>
</feature>
<comment type="subcellular location">
    <subcellularLocation>
        <location evidence="1">Membrane</location>
        <topology evidence="1">Multi-pass membrane protein</topology>
    </subcellularLocation>
</comment>
<evidence type="ECO:0000256" key="6">
    <source>
        <dbReference type="ARBA" id="ARBA00023136"/>
    </source>
</evidence>
<organism evidence="12 13">
    <name type="scientific">Williamsia deligens</name>
    <dbReference type="NCBI Taxonomy" id="321325"/>
    <lineage>
        <taxon>Bacteria</taxon>
        <taxon>Bacillati</taxon>
        <taxon>Actinomycetota</taxon>
        <taxon>Actinomycetes</taxon>
        <taxon>Mycobacteriales</taxon>
        <taxon>Nocardiaceae</taxon>
        <taxon>Williamsia</taxon>
    </lineage>
</organism>
<keyword evidence="9" id="KW-0407">Ion channel</keyword>
<keyword evidence="3 11" id="KW-0812">Transmembrane</keyword>
<feature type="transmembrane region" description="Helical" evidence="11">
    <location>
        <begin position="212"/>
        <end position="238"/>
    </location>
</feature>
<dbReference type="Gene3D" id="1.10.3080.10">
    <property type="entry name" value="Clc chloride channel"/>
    <property type="match status" value="1"/>
</dbReference>
<feature type="transmembrane region" description="Helical" evidence="11">
    <location>
        <begin position="291"/>
        <end position="314"/>
    </location>
</feature>
<evidence type="ECO:0000256" key="8">
    <source>
        <dbReference type="ARBA" id="ARBA00023214"/>
    </source>
</evidence>
<proteinExistence type="predicted"/>
<dbReference type="InterPro" id="IPR014743">
    <property type="entry name" value="Cl-channel_core"/>
</dbReference>
<sequence>MTSSERQRRPLPLVKKRMPSGRGSMIQPNVTNDGDTPLTPRFWVLVAVVGVVAGLVGIALMRLLFLVEHLAFGVGSDGQGFTAAVERAGGWERATPVLVAGVIGGVGWYLLRKFTPGMKSEADEVLWTGEGRLSFRRSAGTSVLSEIVIGLGASLGREAAPKLMGAVAGGLVGEWARLSDAQRRLLVACGGGAGLAAVYNVPLGGALFTAEVLIGSVTLPTVMPALACAAVATMVAWVSLGDNPIYPGVPDYAFDVRLLVWAVVAGPVIGVLAAVYIRFIGWISFRGARGAWILVAIPVVFAGLAALAVVYPQLYGNGRSIAHDAFLGIGSVAVLAALAVLKPVVTALCLGAGASGGLFTPVMCTGAAIGAVGGILFGHLWPGSPVGAYAMIGAAAMIGAGMQAPLAGLLLVVELTHSGLSLMAPMVVATVLATAVTRRVDGYSIYSARIAGEAPVAPAVAPMTSPPTDGDGR</sequence>
<keyword evidence="2" id="KW-0813">Transport</keyword>
<evidence type="ECO:0000256" key="11">
    <source>
        <dbReference type="SAM" id="Phobius"/>
    </source>
</evidence>
<evidence type="ECO:0000256" key="9">
    <source>
        <dbReference type="ARBA" id="ARBA00023303"/>
    </source>
</evidence>
<keyword evidence="4 11" id="KW-1133">Transmembrane helix</keyword>
<dbReference type="SUPFAM" id="SSF81340">
    <property type="entry name" value="Clc chloride channel"/>
    <property type="match status" value="1"/>
</dbReference>
<evidence type="ECO:0000256" key="10">
    <source>
        <dbReference type="SAM" id="MobiDB-lite"/>
    </source>
</evidence>
<keyword evidence="8" id="KW-0868">Chloride</keyword>
<evidence type="ECO:0000256" key="5">
    <source>
        <dbReference type="ARBA" id="ARBA00023065"/>
    </source>
</evidence>
<feature type="transmembrane region" description="Helical" evidence="11">
    <location>
        <begin position="94"/>
        <end position="111"/>
    </location>
</feature>
<evidence type="ECO:0000313" key="13">
    <source>
        <dbReference type="Proteomes" id="UP001597068"/>
    </source>
</evidence>
<evidence type="ECO:0000256" key="7">
    <source>
        <dbReference type="ARBA" id="ARBA00023173"/>
    </source>
</evidence>
<keyword evidence="6 11" id="KW-0472">Membrane</keyword>
<keyword evidence="13" id="KW-1185">Reference proteome</keyword>
<evidence type="ECO:0000313" key="12">
    <source>
        <dbReference type="EMBL" id="MFD0925921.1"/>
    </source>
</evidence>
<evidence type="ECO:0000256" key="3">
    <source>
        <dbReference type="ARBA" id="ARBA00022692"/>
    </source>
</evidence>
<feature type="transmembrane region" description="Helical" evidence="11">
    <location>
        <begin position="42"/>
        <end position="65"/>
    </location>
</feature>
<protein>
    <submittedName>
        <fullName evidence="12">Chloride channel protein</fullName>
    </submittedName>
</protein>
<dbReference type="Pfam" id="PF00654">
    <property type="entry name" value="Voltage_CLC"/>
    <property type="match status" value="1"/>
</dbReference>
<feature type="transmembrane region" description="Helical" evidence="11">
    <location>
        <begin position="358"/>
        <end position="381"/>
    </location>
</feature>
<keyword evidence="5" id="KW-0406">Ion transport</keyword>
<evidence type="ECO:0000256" key="1">
    <source>
        <dbReference type="ARBA" id="ARBA00004141"/>
    </source>
</evidence>
<accession>A0ABW3G6B2</accession>
<reference evidence="13" key="1">
    <citation type="journal article" date="2019" name="Int. J. Syst. Evol. Microbiol.">
        <title>The Global Catalogue of Microorganisms (GCM) 10K type strain sequencing project: providing services to taxonomists for standard genome sequencing and annotation.</title>
        <authorList>
            <consortium name="The Broad Institute Genomics Platform"/>
            <consortium name="The Broad Institute Genome Sequencing Center for Infectious Disease"/>
            <person name="Wu L."/>
            <person name="Ma J."/>
        </authorList>
    </citation>
    <scope>NUCLEOTIDE SEQUENCE [LARGE SCALE GENOMIC DNA]</scope>
    <source>
        <strain evidence="13">CCUG 50873</strain>
    </source>
</reference>
<dbReference type="Proteomes" id="UP001597068">
    <property type="component" value="Unassembled WGS sequence"/>
</dbReference>
<dbReference type="PANTHER" id="PTHR43427:SF6">
    <property type="entry name" value="CHLORIDE CHANNEL PROTEIN CLC-E"/>
    <property type="match status" value="1"/>
</dbReference>
<feature type="transmembrane region" description="Helical" evidence="11">
    <location>
        <begin position="326"/>
        <end position="351"/>
    </location>
</feature>
<comment type="caution">
    <text evidence="12">The sequence shown here is derived from an EMBL/GenBank/DDBJ whole genome shotgun (WGS) entry which is preliminary data.</text>
</comment>
<dbReference type="EMBL" id="JBHTIL010000001">
    <property type="protein sequence ID" value="MFD0925921.1"/>
    <property type="molecule type" value="Genomic_DNA"/>
</dbReference>
<dbReference type="InterPro" id="IPR050368">
    <property type="entry name" value="ClC-type_chloride_channel"/>
</dbReference>
<feature type="transmembrane region" description="Helical" evidence="11">
    <location>
        <begin position="258"/>
        <end position="279"/>
    </location>
</feature>
<evidence type="ECO:0000256" key="2">
    <source>
        <dbReference type="ARBA" id="ARBA00022448"/>
    </source>
</evidence>
<evidence type="ECO:0000256" key="4">
    <source>
        <dbReference type="ARBA" id="ARBA00022989"/>
    </source>
</evidence>
<name>A0ABW3G6B2_9NOCA</name>
<dbReference type="PANTHER" id="PTHR43427">
    <property type="entry name" value="CHLORIDE CHANNEL PROTEIN CLC-E"/>
    <property type="match status" value="1"/>
</dbReference>
<dbReference type="InterPro" id="IPR001807">
    <property type="entry name" value="ClC"/>
</dbReference>
<keyword evidence="7" id="KW-0869">Chloride channel</keyword>
<dbReference type="RefSeq" id="WP_253646165.1">
    <property type="nucleotide sequence ID" value="NZ_BAAAMO010000002.1"/>
</dbReference>
<feature type="transmembrane region" description="Helical" evidence="11">
    <location>
        <begin position="387"/>
        <end position="413"/>
    </location>
</feature>